<dbReference type="PRINTS" id="PR00463">
    <property type="entry name" value="EP450I"/>
</dbReference>
<dbReference type="InterPro" id="IPR001128">
    <property type="entry name" value="Cyt_P450"/>
</dbReference>
<dbReference type="Proteomes" id="UP000503336">
    <property type="component" value="Chromosome"/>
</dbReference>
<comment type="cofactor">
    <cofactor evidence="7">
        <name>heme</name>
        <dbReference type="ChEBI" id="CHEBI:30413"/>
    </cofactor>
</comment>
<dbReference type="PROSITE" id="PS00086">
    <property type="entry name" value="CYTOCHROME_P450"/>
    <property type="match status" value="1"/>
</dbReference>
<dbReference type="PRINTS" id="PR00385">
    <property type="entry name" value="P450"/>
</dbReference>
<dbReference type="RefSeq" id="WP_165094397.1">
    <property type="nucleotide sequence ID" value="NZ_CP049056.1"/>
</dbReference>
<evidence type="ECO:0000256" key="6">
    <source>
        <dbReference type="ARBA" id="ARBA00023033"/>
    </source>
</evidence>
<dbReference type="GO" id="GO:0004497">
    <property type="term" value="F:monooxygenase activity"/>
    <property type="evidence" value="ECO:0007669"/>
    <property type="project" value="UniProtKB-KW"/>
</dbReference>
<dbReference type="PANTHER" id="PTHR24291">
    <property type="entry name" value="CYTOCHROME P450 FAMILY 4"/>
    <property type="match status" value="1"/>
</dbReference>
<accession>A0A7L5BTX3</accession>
<dbReference type="Pfam" id="PF00067">
    <property type="entry name" value="p450"/>
    <property type="match status" value="1"/>
</dbReference>
<dbReference type="EMBL" id="CP049056">
    <property type="protein sequence ID" value="QIE54323.1"/>
    <property type="molecule type" value="Genomic_DNA"/>
</dbReference>
<evidence type="ECO:0000256" key="8">
    <source>
        <dbReference type="RuleBase" id="RU000461"/>
    </source>
</evidence>
<evidence type="ECO:0000256" key="2">
    <source>
        <dbReference type="ARBA" id="ARBA00022617"/>
    </source>
</evidence>
<keyword evidence="3 7" id="KW-0479">Metal-binding</keyword>
<keyword evidence="10" id="KW-1185">Reference proteome</keyword>
<keyword evidence="5 7" id="KW-0408">Iron</keyword>
<keyword evidence="6 8" id="KW-0503">Monooxygenase</keyword>
<evidence type="ECO:0000313" key="9">
    <source>
        <dbReference type="EMBL" id="QIE54323.1"/>
    </source>
</evidence>
<dbReference type="KEGG" id="hdh:G5B40_02015"/>
<evidence type="ECO:0000256" key="1">
    <source>
        <dbReference type="ARBA" id="ARBA00010617"/>
    </source>
</evidence>
<sequence length="468" mass="51807">MNRSEPFRPPAPKPKTMAGAFASAFLGARDVLSLLPGSAYETFIGQAPGSKRPIFIVNHPHLVRKVLIDRVANYPKSDLMVGALAPLVGDGMFISAGETWARQRRMIDPAFAHMRIKTAYQQMVAAVDAAETRLDAAAGPLPLDEEMSRLTADIVFRTIFSEPIEGEHASAVFHAFAEYQNSVPQIEPKVMLESPAWAEIEPPKRVKEMCAVIRERLGVMIDRRLASGERRADIAGDVITARDPETGEGFTRDELIDQIAVFFLAGHETSASALTWAFFILSQTPETVARIRKETARAVGDGPIRFEHVRALGYTRNVFREALRLYPPVSFITRIATKDDVLGEQKIAAGSLVVVSPWLIHRHRKFWRRPDVFDPDRHLPGRMTKIASLAYLPFGLGPRVCAGASFATTESVLILASLCRRYDFETLNAKRVMPVGKLTTRPKEPIRMRFLRRAPHPASAAAPAPVSG</sequence>
<evidence type="ECO:0000256" key="7">
    <source>
        <dbReference type="PIRSR" id="PIRSR602401-1"/>
    </source>
</evidence>
<dbReference type="GO" id="GO:0005506">
    <property type="term" value="F:iron ion binding"/>
    <property type="evidence" value="ECO:0007669"/>
    <property type="project" value="InterPro"/>
</dbReference>
<dbReference type="GO" id="GO:0016705">
    <property type="term" value="F:oxidoreductase activity, acting on paired donors, with incorporation or reduction of molecular oxygen"/>
    <property type="evidence" value="ECO:0007669"/>
    <property type="project" value="InterPro"/>
</dbReference>
<dbReference type="InterPro" id="IPR002401">
    <property type="entry name" value="Cyt_P450_E_grp-I"/>
</dbReference>
<protein>
    <submittedName>
        <fullName evidence="9">Cytochrome P450</fullName>
    </submittedName>
</protein>
<dbReference type="PANTHER" id="PTHR24291:SF50">
    <property type="entry name" value="BIFUNCTIONAL ALBAFLAVENONE MONOOXYGENASE_TERPENE SYNTHASE"/>
    <property type="match status" value="1"/>
</dbReference>
<feature type="binding site" description="axial binding residue" evidence="7">
    <location>
        <position position="401"/>
    </location>
    <ligand>
        <name>heme</name>
        <dbReference type="ChEBI" id="CHEBI:30413"/>
    </ligand>
    <ligandPart>
        <name>Fe</name>
        <dbReference type="ChEBI" id="CHEBI:18248"/>
    </ligandPart>
</feature>
<reference evidence="9 10" key="1">
    <citation type="submission" date="2020-02" db="EMBL/GenBank/DDBJ databases">
        <title>complete genome sequence of Rhodobacteraceae bacterium.</title>
        <authorList>
            <person name="Park J."/>
            <person name="Kim Y.-S."/>
            <person name="Kim K.-H."/>
        </authorList>
    </citation>
    <scope>NUCLEOTIDE SEQUENCE [LARGE SCALE GENOMIC DNA]</scope>
    <source>
        <strain evidence="9 10">RR4-56</strain>
    </source>
</reference>
<proteinExistence type="inferred from homology"/>
<evidence type="ECO:0000256" key="3">
    <source>
        <dbReference type="ARBA" id="ARBA00022723"/>
    </source>
</evidence>
<comment type="similarity">
    <text evidence="1 8">Belongs to the cytochrome P450 family.</text>
</comment>
<dbReference type="InterPro" id="IPR050196">
    <property type="entry name" value="Cytochrome_P450_Monoox"/>
</dbReference>
<dbReference type="InterPro" id="IPR017972">
    <property type="entry name" value="Cyt_P450_CS"/>
</dbReference>
<dbReference type="Gene3D" id="1.10.630.10">
    <property type="entry name" value="Cytochrome P450"/>
    <property type="match status" value="1"/>
</dbReference>
<dbReference type="GO" id="GO:0020037">
    <property type="term" value="F:heme binding"/>
    <property type="evidence" value="ECO:0007669"/>
    <property type="project" value="InterPro"/>
</dbReference>
<organism evidence="9 10">
    <name type="scientific">Pikeienuella piscinae</name>
    <dbReference type="NCBI Taxonomy" id="2748098"/>
    <lineage>
        <taxon>Bacteria</taxon>
        <taxon>Pseudomonadati</taxon>
        <taxon>Pseudomonadota</taxon>
        <taxon>Alphaproteobacteria</taxon>
        <taxon>Rhodobacterales</taxon>
        <taxon>Paracoccaceae</taxon>
        <taxon>Pikeienuella</taxon>
    </lineage>
</organism>
<dbReference type="InterPro" id="IPR036396">
    <property type="entry name" value="Cyt_P450_sf"/>
</dbReference>
<evidence type="ECO:0000313" key="10">
    <source>
        <dbReference type="Proteomes" id="UP000503336"/>
    </source>
</evidence>
<keyword evidence="4 8" id="KW-0560">Oxidoreductase</keyword>
<dbReference type="SUPFAM" id="SSF48264">
    <property type="entry name" value="Cytochrome P450"/>
    <property type="match status" value="1"/>
</dbReference>
<dbReference type="AlphaFoldDB" id="A0A7L5BTX3"/>
<name>A0A7L5BTX3_9RHOB</name>
<keyword evidence="2 7" id="KW-0349">Heme</keyword>
<gene>
    <name evidence="9" type="ORF">G5B40_02015</name>
</gene>
<evidence type="ECO:0000256" key="4">
    <source>
        <dbReference type="ARBA" id="ARBA00023002"/>
    </source>
</evidence>
<evidence type="ECO:0000256" key="5">
    <source>
        <dbReference type="ARBA" id="ARBA00023004"/>
    </source>
</evidence>